<feature type="coiled-coil region" evidence="8">
    <location>
        <begin position="1206"/>
        <end position="1272"/>
    </location>
</feature>
<dbReference type="GO" id="GO:0035869">
    <property type="term" value="C:ciliary transition zone"/>
    <property type="evidence" value="ECO:0007669"/>
    <property type="project" value="TreeGrafter"/>
</dbReference>
<feature type="coiled-coil region" evidence="8">
    <location>
        <begin position="493"/>
        <end position="520"/>
    </location>
</feature>
<evidence type="ECO:0000256" key="8">
    <source>
        <dbReference type="SAM" id="Coils"/>
    </source>
</evidence>
<reference evidence="10" key="1">
    <citation type="submission" date="2025-08" db="UniProtKB">
        <authorList>
            <consortium name="RefSeq"/>
        </authorList>
    </citation>
    <scope>IDENTIFICATION</scope>
    <source>
        <tissue evidence="10">Whole insect</tissue>
    </source>
</reference>
<dbReference type="RefSeq" id="XP_028148026.1">
    <property type="nucleotide sequence ID" value="XM_028292225.1"/>
</dbReference>
<evidence type="ECO:0000256" key="4">
    <source>
        <dbReference type="ARBA" id="ARBA00022794"/>
    </source>
</evidence>
<feature type="coiled-coil region" evidence="8">
    <location>
        <begin position="1432"/>
        <end position="1556"/>
    </location>
</feature>
<name>A0A6P7GEN5_DIAVI</name>
<feature type="compositionally biased region" description="Basic and acidic residues" evidence="9">
    <location>
        <begin position="43"/>
        <end position="59"/>
    </location>
</feature>
<protein>
    <submittedName>
        <fullName evidence="10">Centrosomal protein of 290 kDa</fullName>
    </submittedName>
</protein>
<dbReference type="InParanoid" id="A0A6P7GEN5"/>
<keyword evidence="3" id="KW-0963">Cytoplasm</keyword>
<keyword evidence="4" id="KW-0970">Cilium biogenesis/degradation</keyword>
<evidence type="ECO:0000256" key="9">
    <source>
        <dbReference type="SAM" id="MobiDB-lite"/>
    </source>
</evidence>
<proteinExistence type="predicted"/>
<dbReference type="GO" id="GO:1905515">
    <property type="term" value="P:non-motile cilium assembly"/>
    <property type="evidence" value="ECO:0007669"/>
    <property type="project" value="TreeGrafter"/>
</dbReference>
<dbReference type="GO" id="GO:0097711">
    <property type="term" value="P:ciliary basal body-plasma membrane docking"/>
    <property type="evidence" value="ECO:0007669"/>
    <property type="project" value="TreeGrafter"/>
</dbReference>
<gene>
    <name evidence="10" type="primary">LOC114341425</name>
</gene>
<dbReference type="InterPro" id="IPR026201">
    <property type="entry name" value="Cep290"/>
</dbReference>
<dbReference type="PANTHER" id="PTHR18879">
    <property type="entry name" value="CENTROSOMAL PROTEIN OF 290 KDA"/>
    <property type="match status" value="1"/>
</dbReference>
<feature type="coiled-coil region" evidence="8">
    <location>
        <begin position="781"/>
        <end position="901"/>
    </location>
</feature>
<evidence type="ECO:0000256" key="3">
    <source>
        <dbReference type="ARBA" id="ARBA00022490"/>
    </source>
</evidence>
<organism evidence="10">
    <name type="scientific">Diabrotica virgifera virgifera</name>
    <name type="common">western corn rootworm</name>
    <dbReference type="NCBI Taxonomy" id="50390"/>
    <lineage>
        <taxon>Eukaryota</taxon>
        <taxon>Metazoa</taxon>
        <taxon>Ecdysozoa</taxon>
        <taxon>Arthropoda</taxon>
        <taxon>Hexapoda</taxon>
        <taxon>Insecta</taxon>
        <taxon>Pterygota</taxon>
        <taxon>Neoptera</taxon>
        <taxon>Endopterygota</taxon>
        <taxon>Coleoptera</taxon>
        <taxon>Polyphaga</taxon>
        <taxon>Cucujiformia</taxon>
        <taxon>Chrysomeloidea</taxon>
        <taxon>Chrysomelidae</taxon>
        <taxon>Galerucinae</taxon>
        <taxon>Diabroticina</taxon>
        <taxon>Diabroticites</taxon>
        <taxon>Diabrotica</taxon>
    </lineage>
</organism>
<evidence type="ECO:0000313" key="10">
    <source>
        <dbReference type="RefSeq" id="XP_028148026.1"/>
    </source>
</evidence>
<evidence type="ECO:0000256" key="1">
    <source>
        <dbReference type="ARBA" id="ARBA00004120"/>
    </source>
</evidence>
<dbReference type="FunCoup" id="A0A6P7GEN5">
    <property type="interactions" value="56"/>
</dbReference>
<feature type="coiled-coil region" evidence="8">
    <location>
        <begin position="686"/>
        <end position="743"/>
    </location>
</feature>
<dbReference type="GO" id="GO:1905349">
    <property type="term" value="P:ciliary transition zone assembly"/>
    <property type="evidence" value="ECO:0007669"/>
    <property type="project" value="TreeGrafter"/>
</dbReference>
<evidence type="ECO:0000256" key="2">
    <source>
        <dbReference type="ARBA" id="ARBA00004300"/>
    </source>
</evidence>
<feature type="coiled-coil region" evidence="8">
    <location>
        <begin position="305"/>
        <end position="374"/>
    </location>
</feature>
<keyword evidence="7" id="KW-0966">Cell projection</keyword>
<sequence length="1580" mass="184293">MNLQSEPTSEAPGCPGTCQEILKYKGEQVETLLHELEEMAIKQAEEEARRQESEADVKSSKSKKSSSLEYENLEHKYLELKAKHKKAVKINEKHESELTKLNNKLKVVEQENKRLQNELQTMPHDAGSESDYSESIRDRQKELVETLHNKNTQISDLLRDIEEVEQENIVLREKFTKVKDELSSVTKDLEKLKDLLSEKDEEIKDQADMDFLKGNINKINQEYEELKKTFETCHEEKLQAEKRLNETIETLNKKTEEFKEQLHAKNEEIENLKLRLKEPSLNSSLSSLPKDDPEPSQTLILQKSLNDKDQQLRKLTDVVSKFRKEKDDFTDIIHKLKAQKKEGQQKLTGVQENVEELKKQLKTVHERCQKLHDDLVFAEKNARCKDKELKDLVKQLHEEGKDELAVNIQTLSELKSDNRSKEKQIISLVKATNKLQEVSDMLEKENCCLRKGLHEVMSCINDKKTHLEIKSETFEKLLRALDVKHITGWYHPAMRLQAEVHNLEGINSELREQLRLARKENKSAKVFSKTEEIHDVEKDDVDCVTSDSGIQTEELSSDNLEGSVNALFAKNKATKGRDLEMIQQKVSAWLKQILSSKIELQETLQSTQKKFDNLKDEHELVLEKLKILISETDEEKVKKINEVIGSNVTLNRKVVYLENESKKLVGKIELLENDFKVKETIYLKNIQNIENDKKTLESRLNVEKNLNSTSISFDNYKDMQNNLNRMTAKYRELAATIQRQEEDISLEYTILLETQKYLESDKEELTKKLVTLMSNHTLVEIRGTDDKIEKLSQKLAEAEVREINERQRANHINNLYKLVKEQLNKSEEKFKDFSKFNEELLKKNISFQEQLKKMEETICDSIDRLIYEQVKKENSELVKENESLSINLNNIKSELEIEKQSKEFEKTWNNSKEQELLNLKHQIVDLISVSDEKVIIAQLSGDVLQNRKAVEYYKVSANGLNEELKKMNELFQKESKKYQDGFSMAEEREKVLNGKIRQLQSLLNNQKLQFFGYVPIASEETYINNLITVNQQKHETFLALQRAKQVENETAVLKEKLEIELDYLSQQKEMGTDSCKQAYNKMANWMQEKKNFQINLNNKLKVVEQENKRLQNELQTMPHDAGSESDYSESIRDRQKELVETLHNKNTQISDLLRDIEILKFLGTLFKIRHKDMIDNLSFLDQVASAGAGGDNVNVGTETVSQTQEQIALKNSVKSLQEEIKSKDEQIMKYQTLLKNDRDKHSLAAARLQEELQNLQKQLMEETQKAKNLEETCAKNRPNRAALERYVSQVHALEKHASELHTKLSTLEVQLQSSRQESIRWRTMANDRLTAMEDLRKDLDKQHQSEMVQYKSDIEKLRDLGNDEINTLRQLILRQKGELTGRLDMDIQRLIREKDDKIHEMIVKLRQVKTSKKSEPLESESTSKFCEMESAKDLLSKEHDLLKKRYEQLLMKEKNARDEIRELKAQLLKKPISARSDKSDKSIKDQLQKKVSSLENEIIDLKRNLSEQIAINEAHRVQANEDFEKWKKMKYFQQTAEKLKNKLKERDNEFEKLQQTNTVTLPKDIVSNASNDYSPSTRVV</sequence>
<dbReference type="PANTHER" id="PTHR18879:SF20">
    <property type="entry name" value="CENTROSOMAL PROTEIN OF 290 KDA"/>
    <property type="match status" value="1"/>
</dbReference>
<keyword evidence="6" id="KW-0206">Cytoskeleton</keyword>
<feature type="coiled-coil region" evidence="8">
    <location>
        <begin position="147"/>
        <end position="275"/>
    </location>
</feature>
<dbReference type="GO" id="GO:0034451">
    <property type="term" value="C:centriolar satellite"/>
    <property type="evidence" value="ECO:0007669"/>
    <property type="project" value="TreeGrafter"/>
</dbReference>
<evidence type="ECO:0000256" key="5">
    <source>
        <dbReference type="ARBA" id="ARBA00023054"/>
    </source>
</evidence>
<evidence type="ECO:0000256" key="7">
    <source>
        <dbReference type="ARBA" id="ARBA00023273"/>
    </source>
</evidence>
<comment type="subcellular location">
    <subcellularLocation>
        <location evidence="1">Cytoplasm</location>
        <location evidence="1">Cytoskeleton</location>
        <location evidence="1">Cilium basal body</location>
    </subcellularLocation>
    <subcellularLocation>
        <location evidence="2">Cytoplasm</location>
        <location evidence="2">Cytoskeleton</location>
        <location evidence="2">Microtubule organizing center</location>
        <location evidence="2">Centrosome</location>
    </subcellularLocation>
</comment>
<evidence type="ECO:0000256" key="6">
    <source>
        <dbReference type="ARBA" id="ARBA00023212"/>
    </source>
</evidence>
<feature type="region of interest" description="Disordered" evidence="9">
    <location>
        <begin position="43"/>
        <end position="69"/>
    </location>
</feature>
<feature type="coiled-coil region" evidence="8">
    <location>
        <begin position="597"/>
        <end position="635"/>
    </location>
</feature>
<keyword evidence="5 8" id="KW-0175">Coiled coil</keyword>
<accession>A0A6P7GEN5</accession>
<dbReference type="Gene3D" id="1.10.287.1490">
    <property type="match status" value="1"/>
</dbReference>